<dbReference type="EMBL" id="JAZDWZ010000004">
    <property type="protein sequence ID" value="MEE3928252.1"/>
    <property type="molecule type" value="Genomic_DNA"/>
</dbReference>
<sequence length="390" mass="45992">MNQDNKFYDLKVVSNTDEWMKFQKQALDDLKANATDKKWDQKDILNHAADLFVRSKVAENFKKFSSDFSRCYFSPLVTDVKVNLEECSALLKFHYIDDLDRFNVDVKLDIPFRDDLEDDPNVKPFIESFMSEYNFKIDSTDPIIDGDIVTLNVFDENKKVEKTLNIEMNPQSDLYEVVKGMKAGDFKIVDQKHYTIQKVKTTKLMPINDETVKYINIDSIKNVEDAKKYIIKVVTEQLFFRELAEYKNLIIKYFVKNMELPSVPEELMLGEYEALKEQIRQYFKNIGAPVEEEAVQKIYLEELPKIKAQREQSFKELFLNIFIPRKLKIEVTNPEIEAEYRMLLSFIPLNERNQANISLGKIVEVLTNRKVALYYLKKSKPEIFNKYFKD</sequence>
<name>A0ABU7MLB9_9BACT</name>
<protein>
    <recommendedName>
        <fullName evidence="3">Trigger factor</fullName>
    </recommendedName>
</protein>
<organism evidence="1 2">
    <name type="scientific">Mycoplasmopsis ciconiae</name>
    <dbReference type="NCBI Taxonomy" id="561067"/>
    <lineage>
        <taxon>Bacteria</taxon>
        <taxon>Bacillati</taxon>
        <taxon>Mycoplasmatota</taxon>
        <taxon>Mycoplasmoidales</taxon>
        <taxon>Metamycoplasmataceae</taxon>
        <taxon>Mycoplasmopsis</taxon>
    </lineage>
</organism>
<evidence type="ECO:0008006" key="3">
    <source>
        <dbReference type="Google" id="ProtNLM"/>
    </source>
</evidence>
<dbReference type="RefSeq" id="WP_330500666.1">
    <property type="nucleotide sequence ID" value="NZ_JAZDWZ010000004.1"/>
</dbReference>
<dbReference type="NCBIfam" id="NF045969">
    <property type="entry name" value="trig_like_plasma"/>
    <property type="match status" value="1"/>
</dbReference>
<dbReference type="InterPro" id="IPR027304">
    <property type="entry name" value="Trigger_fact/SurA_dom_sf"/>
</dbReference>
<comment type="caution">
    <text evidence="1">The sequence shown here is derived from an EMBL/GenBank/DDBJ whole genome shotgun (WGS) entry which is preliminary data.</text>
</comment>
<gene>
    <name evidence="1" type="ORF">V2E24_01505</name>
</gene>
<evidence type="ECO:0000313" key="2">
    <source>
        <dbReference type="Proteomes" id="UP001344817"/>
    </source>
</evidence>
<evidence type="ECO:0000313" key="1">
    <source>
        <dbReference type="EMBL" id="MEE3928252.1"/>
    </source>
</evidence>
<accession>A0ABU7MLB9</accession>
<reference evidence="1" key="1">
    <citation type="submission" date="2024-01" db="EMBL/GenBank/DDBJ databases">
        <title>Genome sequence of Mycoplasma ciconiae type strain DSM 25251.</title>
        <authorList>
            <person name="Spergser J."/>
        </authorList>
    </citation>
    <scope>NUCLEOTIDE SEQUENCE [LARGE SCALE GENOMIC DNA]</scope>
    <source>
        <strain evidence="1">DSM 25251</strain>
    </source>
</reference>
<keyword evidence="2" id="KW-1185">Reference proteome</keyword>
<dbReference type="SUPFAM" id="SSF109998">
    <property type="entry name" value="Triger factor/SurA peptide-binding domain-like"/>
    <property type="match status" value="1"/>
</dbReference>
<proteinExistence type="predicted"/>
<dbReference type="Proteomes" id="UP001344817">
    <property type="component" value="Unassembled WGS sequence"/>
</dbReference>